<comment type="caution">
    <text evidence="2">The sequence shown here is derived from an EMBL/GenBank/DDBJ whole genome shotgun (WGS) entry which is preliminary data.</text>
</comment>
<dbReference type="EMBL" id="CAJVPK010000175">
    <property type="protein sequence ID" value="CAG8466941.1"/>
    <property type="molecule type" value="Genomic_DNA"/>
</dbReference>
<sequence length="298" mass="34672">MGIVNSKVPFPLLAKNVKNNEIDEKENRRVLSLVLDFADEVFNDIENDTTSILVNQLLIEAEEKLLSSDYMESIELYTKASILGSVYANAKLGLLYLEGYKSIQSDYRVSAGYFSIALKLILLIPPKLWNFCHLLEIIAGLSELYRFHLVYQRDYHIWFHGIKLMKKIETIFQDPNFIKLTHEENQKRRAIRIHMTYCFALNLQAEQDFVTALKMFEECERIGYCGYSTADKLVKKAHTQYRLLEPRVPRVLPICASCNYEAKKIDEIWKLIVCSKCQTACCTRECMIKHRAIHNNLK</sequence>
<dbReference type="PROSITE" id="PS00028">
    <property type="entry name" value="ZINC_FINGER_C2H2_1"/>
    <property type="match status" value="1"/>
</dbReference>
<protein>
    <submittedName>
        <fullName evidence="2">11258_t:CDS:1</fullName>
    </submittedName>
</protein>
<accession>A0A9N8YZY5</accession>
<organism evidence="2 3">
    <name type="scientific">Diversispora eburnea</name>
    <dbReference type="NCBI Taxonomy" id="1213867"/>
    <lineage>
        <taxon>Eukaryota</taxon>
        <taxon>Fungi</taxon>
        <taxon>Fungi incertae sedis</taxon>
        <taxon>Mucoromycota</taxon>
        <taxon>Glomeromycotina</taxon>
        <taxon>Glomeromycetes</taxon>
        <taxon>Diversisporales</taxon>
        <taxon>Diversisporaceae</taxon>
        <taxon>Diversispora</taxon>
    </lineage>
</organism>
<keyword evidence="3" id="KW-1185">Reference proteome</keyword>
<evidence type="ECO:0000259" key="1">
    <source>
        <dbReference type="PROSITE" id="PS00028"/>
    </source>
</evidence>
<proteinExistence type="predicted"/>
<dbReference type="OrthoDB" id="2307351at2759"/>
<gene>
    <name evidence="2" type="ORF">DEBURN_LOCUS2964</name>
</gene>
<feature type="domain" description="C2H2-type" evidence="1">
    <location>
        <begin position="274"/>
        <end position="294"/>
    </location>
</feature>
<dbReference type="Proteomes" id="UP000789706">
    <property type="component" value="Unassembled WGS sequence"/>
</dbReference>
<evidence type="ECO:0000313" key="2">
    <source>
        <dbReference type="EMBL" id="CAG8466941.1"/>
    </source>
</evidence>
<dbReference type="SUPFAM" id="SSF81901">
    <property type="entry name" value="HCP-like"/>
    <property type="match status" value="1"/>
</dbReference>
<evidence type="ECO:0000313" key="3">
    <source>
        <dbReference type="Proteomes" id="UP000789706"/>
    </source>
</evidence>
<name>A0A9N8YZY5_9GLOM</name>
<dbReference type="AlphaFoldDB" id="A0A9N8YZY5"/>
<reference evidence="2" key="1">
    <citation type="submission" date="2021-06" db="EMBL/GenBank/DDBJ databases">
        <authorList>
            <person name="Kallberg Y."/>
            <person name="Tangrot J."/>
            <person name="Rosling A."/>
        </authorList>
    </citation>
    <scope>NUCLEOTIDE SEQUENCE</scope>
    <source>
        <strain evidence="2">AZ414A</strain>
    </source>
</reference>
<dbReference type="InterPro" id="IPR013087">
    <property type="entry name" value="Znf_C2H2_type"/>
</dbReference>